<dbReference type="InterPro" id="IPR011053">
    <property type="entry name" value="Single_hybrid_motif"/>
</dbReference>
<dbReference type="PANTHER" id="PTHR23151">
    <property type="entry name" value="DIHYDROLIPOAMIDE ACETYL/SUCCINYL-TRANSFERASE-RELATED"/>
    <property type="match status" value="1"/>
</dbReference>
<dbReference type="VEuPathDB" id="TriTrypDB:Lsey_0021_0320"/>
<feature type="signal peptide" evidence="3">
    <location>
        <begin position="1"/>
        <end position="21"/>
    </location>
</feature>
<dbReference type="PANTHER" id="PTHR23151:SF90">
    <property type="entry name" value="DIHYDROLIPOYLLYSINE-RESIDUE ACETYLTRANSFERASE COMPONENT OF PYRUVATE DEHYDROGENASE COMPLEX, MITOCHONDRIAL-RELATED"/>
    <property type="match status" value="1"/>
</dbReference>
<keyword evidence="5" id="KW-0808">Transferase</keyword>
<dbReference type="Proteomes" id="UP000038009">
    <property type="component" value="Unassembled WGS sequence"/>
</dbReference>
<dbReference type="GO" id="GO:0006086">
    <property type="term" value="P:pyruvate decarboxylation to acetyl-CoA"/>
    <property type="evidence" value="ECO:0007669"/>
    <property type="project" value="InterPro"/>
</dbReference>
<feature type="domain" description="Lipoyl-binding" evidence="4">
    <location>
        <begin position="142"/>
        <end position="218"/>
    </location>
</feature>
<keyword evidence="1" id="KW-0450">Lipoyl</keyword>
<evidence type="ECO:0000256" key="1">
    <source>
        <dbReference type="ARBA" id="ARBA00022823"/>
    </source>
</evidence>
<dbReference type="Gene3D" id="2.40.50.100">
    <property type="match status" value="2"/>
</dbReference>
<dbReference type="OrthoDB" id="537444at2759"/>
<dbReference type="PROSITE" id="PS50968">
    <property type="entry name" value="BIOTINYL_LIPOYL"/>
    <property type="match status" value="2"/>
</dbReference>
<accession>A0A0N1I7L7</accession>
<sequence length="400" mass="41018">MMRRTLRWLVNFEAVFMPALSPSMETGTVVEWKKKVGDLVKENDVFCTIQTDKAVVDYTNTFEPGYLAKIYCENGQSMAVAKTIAVMVDDAADVAKADEFVPEGEEGSAAAATAAPATPVAAAAAAAQTVNAASEPPEGVNFEAVFMPALSPSMETGTVVEWKKKVGDLVKENDVFCTIQTDKAVVDYTNTFEPGYLAKIYCENGQSMAVAKTIAVMVGDAADVAKVANYYPADTLGASSDATAPAAAAPATPVVAAAAPSSSAKRHGGSIDAAVAASGPSVVRIASGLEPGTLAAIAPSGKDGRYVKSDFAGQPGFDYNAPAPARALQQHAADASAGAAAPGKAAPKSATSPAAAAPKGDVYNVVLQASPVFKSVSDTKLLNKLISTMYVPKPKAKAAK</sequence>
<keyword evidence="3" id="KW-0732">Signal</keyword>
<name>A0A0N1I7L7_LEPSE</name>
<dbReference type="GO" id="GO:0045254">
    <property type="term" value="C:pyruvate dehydrogenase complex"/>
    <property type="evidence" value="ECO:0007669"/>
    <property type="project" value="InterPro"/>
</dbReference>
<feature type="chain" id="PRO_5005873746" evidence="3">
    <location>
        <begin position="22"/>
        <end position="400"/>
    </location>
</feature>
<feature type="domain" description="Lipoyl-binding" evidence="4">
    <location>
        <begin position="12"/>
        <end position="88"/>
    </location>
</feature>
<dbReference type="OMA" id="KIYCGNG"/>
<evidence type="ECO:0000259" key="4">
    <source>
        <dbReference type="PROSITE" id="PS50968"/>
    </source>
</evidence>
<proteinExistence type="predicted"/>
<evidence type="ECO:0000313" key="5">
    <source>
        <dbReference type="EMBL" id="KPI89563.1"/>
    </source>
</evidence>
<evidence type="ECO:0000256" key="2">
    <source>
        <dbReference type="SAM" id="MobiDB-lite"/>
    </source>
</evidence>
<protein>
    <submittedName>
        <fullName evidence="5">Dihydrolipoamide acetyltransferaselike protein</fullName>
    </submittedName>
</protein>
<comment type="caution">
    <text evidence="5">The sequence shown here is derived from an EMBL/GenBank/DDBJ whole genome shotgun (WGS) entry which is preliminary data.</text>
</comment>
<dbReference type="InterPro" id="IPR045257">
    <property type="entry name" value="E2/Pdx1"/>
</dbReference>
<feature type="region of interest" description="Disordered" evidence="2">
    <location>
        <begin position="329"/>
        <end position="356"/>
    </location>
</feature>
<dbReference type="FunFam" id="2.40.50.100:FF:000010">
    <property type="entry name" value="Acetyltransferase component of pyruvate dehydrogenase complex"/>
    <property type="match status" value="2"/>
</dbReference>
<dbReference type="SUPFAM" id="SSF51230">
    <property type="entry name" value="Single hybrid motif"/>
    <property type="match status" value="2"/>
</dbReference>
<dbReference type="GO" id="GO:0004742">
    <property type="term" value="F:dihydrolipoyllysine-residue acetyltransferase activity"/>
    <property type="evidence" value="ECO:0007669"/>
    <property type="project" value="TreeGrafter"/>
</dbReference>
<gene>
    <name evidence="5" type="ORF">ABL78_1331</name>
</gene>
<reference evidence="5 6" key="1">
    <citation type="journal article" date="2015" name="PLoS Pathog.">
        <title>Leptomonas seymouri: Adaptations to the Dixenous Life Cycle Analyzed by Genome Sequencing, Transcriptome Profiling and Co-infection with Leishmania donovani.</title>
        <authorList>
            <person name="Kraeva N."/>
            <person name="Butenko A."/>
            <person name="Hlavacova J."/>
            <person name="Kostygov A."/>
            <person name="Myskova J."/>
            <person name="Grybchuk D."/>
            <person name="Lestinova T."/>
            <person name="Votypka J."/>
            <person name="Volf P."/>
            <person name="Opperdoes F."/>
            <person name="Flegontov P."/>
            <person name="Lukes J."/>
            <person name="Yurchenko V."/>
        </authorList>
    </citation>
    <scope>NUCLEOTIDE SEQUENCE [LARGE SCALE GENOMIC DNA]</scope>
    <source>
        <strain evidence="5 6">ATCC 30220</strain>
    </source>
</reference>
<dbReference type="InterPro" id="IPR000089">
    <property type="entry name" value="Biotin_lipoyl"/>
</dbReference>
<organism evidence="5 6">
    <name type="scientific">Leptomonas seymouri</name>
    <dbReference type="NCBI Taxonomy" id="5684"/>
    <lineage>
        <taxon>Eukaryota</taxon>
        <taxon>Discoba</taxon>
        <taxon>Euglenozoa</taxon>
        <taxon>Kinetoplastea</taxon>
        <taxon>Metakinetoplastina</taxon>
        <taxon>Trypanosomatida</taxon>
        <taxon>Trypanosomatidae</taxon>
        <taxon>Leishmaniinae</taxon>
        <taxon>Leptomonas</taxon>
    </lineage>
</organism>
<dbReference type="CDD" id="cd06849">
    <property type="entry name" value="lipoyl_domain"/>
    <property type="match status" value="2"/>
</dbReference>
<evidence type="ECO:0000256" key="3">
    <source>
        <dbReference type="SAM" id="SignalP"/>
    </source>
</evidence>
<dbReference type="EMBL" id="LJSK01000021">
    <property type="protein sequence ID" value="KPI89563.1"/>
    <property type="molecule type" value="Genomic_DNA"/>
</dbReference>
<dbReference type="AlphaFoldDB" id="A0A0N1I7L7"/>
<evidence type="ECO:0000313" key="6">
    <source>
        <dbReference type="Proteomes" id="UP000038009"/>
    </source>
</evidence>
<dbReference type="Pfam" id="PF00364">
    <property type="entry name" value="Biotin_lipoyl"/>
    <property type="match status" value="2"/>
</dbReference>
<keyword evidence="6" id="KW-1185">Reference proteome</keyword>